<name>A0A2V0PN79_9CHLO</name>
<evidence type="ECO:0000313" key="4">
    <source>
        <dbReference type="Proteomes" id="UP000247498"/>
    </source>
</evidence>
<dbReference type="PANTHER" id="PTHR36768">
    <property type="entry name" value="ATP-DEPENDENT HELICASE/DEOXYRIBONUCLEASE SUBUNIT B"/>
    <property type="match status" value="1"/>
</dbReference>
<feature type="region of interest" description="Disordered" evidence="1">
    <location>
        <begin position="337"/>
        <end position="364"/>
    </location>
</feature>
<feature type="chain" id="PRO_5015863388" evidence="2">
    <location>
        <begin position="51"/>
        <end position="364"/>
    </location>
</feature>
<dbReference type="AlphaFoldDB" id="A0A2V0PN79"/>
<evidence type="ECO:0000313" key="3">
    <source>
        <dbReference type="EMBL" id="GBF98857.1"/>
    </source>
</evidence>
<dbReference type="PANTHER" id="PTHR36768:SF1">
    <property type="entry name" value="ATP-DEPENDENT HELICASE_DEOXYRIBONUCLEASE SUBUNIT B"/>
    <property type="match status" value="1"/>
</dbReference>
<sequence>MRRSSGGEHSWRERRPAAASRQRWRPEPRALPLLLLALAALLLGARGGAAFHDGDFIHTSRRSQYKQLRTNWRDLTEHHCPRFGRPRTVALPLLEPRGAEGEVRDYRLQLSFDGDRVVSPWVTVIGGRVAGMPLVRVELSRVGGELRGARVEVVPLPDEFLLSHADLYAAFTNASHWPKHVLVHYEWRAAPEAAADAGLFVMLAAGLLAAGAVSLSNLAGLSSRLAAFLADVAGDAPDSADPLLPQGLVGALVGGGGGGLGPAAFGGGGGGVFAPGGGGGGGGGGVYTGAAPYTGYAPASATSSAFAGSGAAAGLTGRFGPPAPAAPGGGGGAPYSGTGGYYAPPPPAPHAAGFPPPYKGAHVD</sequence>
<feature type="signal peptide" evidence="2">
    <location>
        <begin position="1"/>
        <end position="50"/>
    </location>
</feature>
<proteinExistence type="predicted"/>
<gene>
    <name evidence="3" type="ORF">Rsub_11461</name>
</gene>
<feature type="region of interest" description="Disordered" evidence="1">
    <location>
        <begin position="1"/>
        <end position="23"/>
    </location>
</feature>
<keyword evidence="4" id="KW-1185">Reference proteome</keyword>
<comment type="caution">
    <text evidence="3">The sequence shown here is derived from an EMBL/GenBank/DDBJ whole genome shotgun (WGS) entry which is preliminary data.</text>
</comment>
<dbReference type="Proteomes" id="UP000247498">
    <property type="component" value="Unassembled WGS sequence"/>
</dbReference>
<dbReference type="InParanoid" id="A0A2V0PN79"/>
<dbReference type="OrthoDB" id="19329at2759"/>
<organism evidence="3 4">
    <name type="scientific">Raphidocelis subcapitata</name>
    <dbReference type="NCBI Taxonomy" id="307507"/>
    <lineage>
        <taxon>Eukaryota</taxon>
        <taxon>Viridiplantae</taxon>
        <taxon>Chlorophyta</taxon>
        <taxon>core chlorophytes</taxon>
        <taxon>Chlorophyceae</taxon>
        <taxon>CS clade</taxon>
        <taxon>Sphaeropleales</taxon>
        <taxon>Selenastraceae</taxon>
        <taxon>Raphidocelis</taxon>
    </lineage>
</organism>
<evidence type="ECO:0000256" key="1">
    <source>
        <dbReference type="SAM" id="MobiDB-lite"/>
    </source>
</evidence>
<evidence type="ECO:0000256" key="2">
    <source>
        <dbReference type="SAM" id="SignalP"/>
    </source>
</evidence>
<accession>A0A2V0PN79</accession>
<dbReference type="STRING" id="307507.A0A2V0PN79"/>
<dbReference type="EMBL" id="BDRX01000137">
    <property type="protein sequence ID" value="GBF98857.1"/>
    <property type="molecule type" value="Genomic_DNA"/>
</dbReference>
<keyword evidence="2" id="KW-0732">Signal</keyword>
<protein>
    <submittedName>
        <fullName evidence="3">Uncharacterized protein</fullName>
    </submittedName>
</protein>
<dbReference type="FunCoup" id="A0A2V0PN79">
    <property type="interactions" value="500"/>
</dbReference>
<reference evidence="3 4" key="1">
    <citation type="journal article" date="2018" name="Sci. Rep.">
        <title>Raphidocelis subcapitata (=Pseudokirchneriella subcapitata) provides an insight into genome evolution and environmental adaptations in the Sphaeropleales.</title>
        <authorList>
            <person name="Suzuki S."/>
            <person name="Yamaguchi H."/>
            <person name="Nakajima N."/>
            <person name="Kawachi M."/>
        </authorList>
    </citation>
    <scope>NUCLEOTIDE SEQUENCE [LARGE SCALE GENOMIC DNA]</scope>
    <source>
        <strain evidence="3 4">NIES-35</strain>
    </source>
</reference>
<feature type="compositionally biased region" description="Pro residues" evidence="1">
    <location>
        <begin position="343"/>
        <end position="358"/>
    </location>
</feature>
<feature type="compositionally biased region" description="Basic and acidic residues" evidence="1">
    <location>
        <begin position="1"/>
        <end position="16"/>
    </location>
</feature>